<reference evidence="1" key="1">
    <citation type="journal article" date="2014" name="Front. Microbiol.">
        <title>High frequency of phylogenetically diverse reductive dehalogenase-homologous genes in deep subseafloor sedimentary metagenomes.</title>
        <authorList>
            <person name="Kawai M."/>
            <person name="Futagami T."/>
            <person name="Toyoda A."/>
            <person name="Takaki Y."/>
            <person name="Nishi S."/>
            <person name="Hori S."/>
            <person name="Arai W."/>
            <person name="Tsubouchi T."/>
            <person name="Morono Y."/>
            <person name="Uchiyama I."/>
            <person name="Ito T."/>
            <person name="Fujiyama A."/>
            <person name="Inagaki F."/>
            <person name="Takami H."/>
        </authorList>
    </citation>
    <scope>NUCLEOTIDE SEQUENCE</scope>
    <source>
        <strain evidence="1">Expedition CK06-06</strain>
    </source>
</reference>
<dbReference type="InterPro" id="IPR036439">
    <property type="entry name" value="Dockerin_dom_sf"/>
</dbReference>
<evidence type="ECO:0008006" key="2">
    <source>
        <dbReference type="Google" id="ProtNLM"/>
    </source>
</evidence>
<dbReference type="InterPro" id="IPR018247">
    <property type="entry name" value="EF_Hand_1_Ca_BS"/>
</dbReference>
<sequence length="240" mass="25674">EMQGTSVRRRLISSLLVVVAGMGLGGAPVYADVGAQGDMNCNGVLDAFDVDPFVLALTDPDEYANQYPDCEWMNADINCDGVVDSFDIDQFVLCLIAGGCDPFHCANSWTTFIPPGAEGGYMGVVTDGRYVYFVPHGDAGGSQRQVLRHDTWGDFDDPTSWETFDPEGVGICTGGYIGGVFDGRYVYFVPYQTPGCLPTYGEILRYDIAGDFADPTSWATCDPGDELGVGTDPDGYAGAV</sequence>
<dbReference type="GO" id="GO:0000272">
    <property type="term" value="P:polysaccharide catabolic process"/>
    <property type="evidence" value="ECO:0007669"/>
    <property type="project" value="InterPro"/>
</dbReference>
<evidence type="ECO:0000313" key="1">
    <source>
        <dbReference type="EMBL" id="GAG36889.1"/>
    </source>
</evidence>
<protein>
    <recommendedName>
        <fullName evidence="2">Dockerin domain-containing protein</fullName>
    </recommendedName>
</protein>
<proteinExistence type="predicted"/>
<dbReference type="SUPFAM" id="SSF63446">
    <property type="entry name" value="Type I dockerin domain"/>
    <property type="match status" value="1"/>
</dbReference>
<name>X0X124_9ZZZZ</name>
<gene>
    <name evidence="1" type="ORF">S01H1_74435</name>
</gene>
<comment type="caution">
    <text evidence="1">The sequence shown here is derived from an EMBL/GenBank/DDBJ whole genome shotgun (WGS) entry which is preliminary data.</text>
</comment>
<dbReference type="EMBL" id="BARS01049802">
    <property type="protein sequence ID" value="GAG36889.1"/>
    <property type="molecule type" value="Genomic_DNA"/>
</dbReference>
<feature type="non-terminal residue" evidence="1">
    <location>
        <position position="1"/>
    </location>
</feature>
<dbReference type="Gene3D" id="1.10.1330.10">
    <property type="entry name" value="Dockerin domain"/>
    <property type="match status" value="1"/>
</dbReference>
<dbReference type="AlphaFoldDB" id="X0X124"/>
<accession>X0X124</accession>
<feature type="non-terminal residue" evidence="1">
    <location>
        <position position="240"/>
    </location>
</feature>
<organism evidence="1">
    <name type="scientific">marine sediment metagenome</name>
    <dbReference type="NCBI Taxonomy" id="412755"/>
    <lineage>
        <taxon>unclassified sequences</taxon>
        <taxon>metagenomes</taxon>
        <taxon>ecological metagenomes</taxon>
    </lineage>
</organism>
<dbReference type="PROSITE" id="PS00018">
    <property type="entry name" value="EF_HAND_1"/>
    <property type="match status" value="1"/>
</dbReference>